<evidence type="ECO:0000256" key="3">
    <source>
        <dbReference type="ARBA" id="ARBA00022833"/>
    </source>
</evidence>
<dbReference type="PANTHER" id="PTHR47570:SF1">
    <property type="entry name" value="ZINC ION BINDING PROTEIN"/>
    <property type="match status" value="1"/>
</dbReference>
<dbReference type="InterPro" id="IPR002893">
    <property type="entry name" value="Znf_MYND"/>
</dbReference>
<dbReference type="Pfam" id="PF01753">
    <property type="entry name" value="zf-MYND"/>
    <property type="match status" value="1"/>
</dbReference>
<accession>A0AAX6HJJ1</accession>
<organism evidence="6 7">
    <name type="scientific">Iris pallida</name>
    <name type="common">Sweet iris</name>
    <dbReference type="NCBI Taxonomy" id="29817"/>
    <lineage>
        <taxon>Eukaryota</taxon>
        <taxon>Viridiplantae</taxon>
        <taxon>Streptophyta</taxon>
        <taxon>Embryophyta</taxon>
        <taxon>Tracheophyta</taxon>
        <taxon>Spermatophyta</taxon>
        <taxon>Magnoliopsida</taxon>
        <taxon>Liliopsida</taxon>
        <taxon>Asparagales</taxon>
        <taxon>Iridaceae</taxon>
        <taxon>Iridoideae</taxon>
        <taxon>Irideae</taxon>
        <taxon>Iris</taxon>
    </lineage>
</organism>
<proteinExistence type="predicted"/>
<gene>
    <name evidence="6" type="ORF">M6B38_118530</name>
</gene>
<dbReference type="PANTHER" id="PTHR47570">
    <property type="entry name" value="ZINC ION BINDING PROTEIN"/>
    <property type="match status" value="1"/>
</dbReference>
<dbReference type="PROSITE" id="PS50865">
    <property type="entry name" value="ZF_MYND_2"/>
    <property type="match status" value="1"/>
</dbReference>
<protein>
    <submittedName>
        <fullName evidence="6">Zinc finger MYND domain-containing protein 15</fullName>
    </submittedName>
</protein>
<evidence type="ECO:0000313" key="7">
    <source>
        <dbReference type="Proteomes" id="UP001140949"/>
    </source>
</evidence>
<keyword evidence="2 4" id="KW-0863">Zinc-finger</keyword>
<evidence type="ECO:0000256" key="1">
    <source>
        <dbReference type="ARBA" id="ARBA00022723"/>
    </source>
</evidence>
<keyword evidence="7" id="KW-1185">Reference proteome</keyword>
<reference evidence="6" key="1">
    <citation type="journal article" date="2023" name="GigaByte">
        <title>Genome assembly of the bearded iris, Iris pallida Lam.</title>
        <authorList>
            <person name="Bruccoleri R.E."/>
            <person name="Oakeley E.J."/>
            <person name="Faust A.M.E."/>
            <person name="Altorfer M."/>
            <person name="Dessus-Babus S."/>
            <person name="Burckhardt D."/>
            <person name="Oertli M."/>
            <person name="Naumann U."/>
            <person name="Petersen F."/>
            <person name="Wong J."/>
        </authorList>
    </citation>
    <scope>NUCLEOTIDE SEQUENCE</scope>
    <source>
        <strain evidence="6">GSM-AAB239-AS_SAM_17_03QT</strain>
    </source>
</reference>
<dbReference type="Gene3D" id="6.10.140.2220">
    <property type="match status" value="1"/>
</dbReference>
<comment type="caution">
    <text evidence="6">The sequence shown here is derived from an EMBL/GenBank/DDBJ whole genome shotgun (WGS) entry which is preliminary data.</text>
</comment>
<dbReference type="InterPro" id="IPR046824">
    <property type="entry name" value="Mss51-like_C"/>
</dbReference>
<evidence type="ECO:0000256" key="2">
    <source>
        <dbReference type="ARBA" id="ARBA00022771"/>
    </source>
</evidence>
<sequence>MECAAKGRGSPCSPGPPSRRCGSCGAIAYCSQAHQMLHWNDHKEECSRLQQQMSRADALNDFPFTFPTQLPRSAALGSCEQETRCCLLTSIGLHNVGLWKSECSCGPPVASSANSWITANWDLPSMLCPCTEPRKALSSCLVDWKDYYQWRCLPFHSPVALLLHWPLTVYHCFQVSGVQSLNADVSNKLHIHYLGPDKELSQLAVFRELQALIPRVQLHIELIGPAVPQFRDGETVRLCNYVCCSDTSCSCRASCTDSDAVTPNSRSSTVLLKLHKGFYHDRYRDIIKDSRPHLIVAPNAGIAAYSSWLPTIEVIKEMGIPAIFTDFCEEAALLAERCIGTVTGRPLRFPVQVNPFRQPMMVDDSPLCVPCYSNCFLFGI</sequence>
<evidence type="ECO:0000256" key="4">
    <source>
        <dbReference type="PROSITE-ProRule" id="PRU00134"/>
    </source>
</evidence>
<reference evidence="6" key="2">
    <citation type="submission" date="2023-04" db="EMBL/GenBank/DDBJ databases">
        <authorList>
            <person name="Bruccoleri R.E."/>
            <person name="Oakeley E.J."/>
            <person name="Faust A.-M."/>
            <person name="Dessus-Babus S."/>
            <person name="Altorfer M."/>
            <person name="Burckhardt D."/>
            <person name="Oertli M."/>
            <person name="Naumann U."/>
            <person name="Petersen F."/>
            <person name="Wong J."/>
        </authorList>
    </citation>
    <scope>NUCLEOTIDE SEQUENCE</scope>
    <source>
        <strain evidence="6">GSM-AAB239-AS_SAM_17_03QT</strain>
        <tissue evidence="6">Leaf</tissue>
    </source>
</reference>
<evidence type="ECO:0000313" key="6">
    <source>
        <dbReference type="EMBL" id="KAJ6840761.1"/>
    </source>
</evidence>
<keyword evidence="3" id="KW-0862">Zinc</keyword>
<name>A0AAX6HJJ1_IRIPA</name>
<evidence type="ECO:0000259" key="5">
    <source>
        <dbReference type="PROSITE" id="PS50865"/>
    </source>
</evidence>
<dbReference type="Proteomes" id="UP001140949">
    <property type="component" value="Unassembled WGS sequence"/>
</dbReference>
<dbReference type="GO" id="GO:0008270">
    <property type="term" value="F:zinc ion binding"/>
    <property type="evidence" value="ECO:0007669"/>
    <property type="project" value="UniProtKB-KW"/>
</dbReference>
<dbReference type="EMBL" id="JANAVB010009198">
    <property type="protein sequence ID" value="KAJ6840761.1"/>
    <property type="molecule type" value="Genomic_DNA"/>
</dbReference>
<dbReference type="Pfam" id="PF20179">
    <property type="entry name" value="MSS51_C"/>
    <property type="match status" value="1"/>
</dbReference>
<feature type="domain" description="MYND-type" evidence="5">
    <location>
        <begin position="3"/>
        <end position="46"/>
    </location>
</feature>
<dbReference type="AlphaFoldDB" id="A0AAX6HJJ1"/>
<keyword evidence="1" id="KW-0479">Metal-binding</keyword>
<dbReference type="SUPFAM" id="SSF144232">
    <property type="entry name" value="HIT/MYND zinc finger-like"/>
    <property type="match status" value="1"/>
</dbReference>